<keyword evidence="3" id="KW-1185">Reference proteome</keyword>
<evidence type="ECO:0000256" key="1">
    <source>
        <dbReference type="SAM" id="Phobius"/>
    </source>
</evidence>
<keyword evidence="1" id="KW-0472">Membrane</keyword>
<reference evidence="3" key="1">
    <citation type="journal article" date="2019" name="Int. J. Syst. Evol. Microbiol.">
        <title>The Global Catalogue of Microorganisms (GCM) 10K type strain sequencing project: providing services to taxonomists for standard genome sequencing and annotation.</title>
        <authorList>
            <consortium name="The Broad Institute Genomics Platform"/>
            <consortium name="The Broad Institute Genome Sequencing Center for Infectious Disease"/>
            <person name="Wu L."/>
            <person name="Ma J."/>
        </authorList>
    </citation>
    <scope>NUCLEOTIDE SEQUENCE [LARGE SCALE GENOMIC DNA]</scope>
    <source>
        <strain evidence="3">CGMCC 1.15419</strain>
    </source>
</reference>
<organism evidence="2 3">
    <name type="scientific">Paracoccus acridae</name>
    <dbReference type="NCBI Taxonomy" id="1795310"/>
    <lineage>
        <taxon>Bacteria</taxon>
        <taxon>Pseudomonadati</taxon>
        <taxon>Pseudomonadota</taxon>
        <taxon>Alphaproteobacteria</taxon>
        <taxon>Rhodobacterales</taxon>
        <taxon>Paracoccaceae</taxon>
        <taxon>Paracoccus</taxon>
    </lineage>
</organism>
<keyword evidence="1" id="KW-0812">Transmembrane</keyword>
<comment type="caution">
    <text evidence="2">The sequence shown here is derived from an EMBL/GenBank/DDBJ whole genome shotgun (WGS) entry which is preliminary data.</text>
</comment>
<feature type="transmembrane region" description="Helical" evidence="1">
    <location>
        <begin position="288"/>
        <end position="306"/>
    </location>
</feature>
<proteinExistence type="predicted"/>
<name>A0ABQ1VLM4_9RHOB</name>
<feature type="transmembrane region" description="Helical" evidence="1">
    <location>
        <begin position="177"/>
        <end position="208"/>
    </location>
</feature>
<feature type="transmembrane region" description="Helical" evidence="1">
    <location>
        <begin position="117"/>
        <end position="134"/>
    </location>
</feature>
<feature type="transmembrane region" description="Helical" evidence="1">
    <location>
        <begin position="146"/>
        <end position="165"/>
    </location>
</feature>
<accession>A0ABQ1VLM4</accession>
<evidence type="ECO:0008006" key="4">
    <source>
        <dbReference type="Google" id="ProtNLM"/>
    </source>
</evidence>
<feature type="transmembrane region" description="Helical" evidence="1">
    <location>
        <begin position="342"/>
        <end position="361"/>
    </location>
</feature>
<feature type="transmembrane region" description="Helical" evidence="1">
    <location>
        <begin position="214"/>
        <end position="235"/>
    </location>
</feature>
<evidence type="ECO:0000313" key="3">
    <source>
        <dbReference type="Proteomes" id="UP000640509"/>
    </source>
</evidence>
<dbReference type="Proteomes" id="UP000640509">
    <property type="component" value="Unassembled WGS sequence"/>
</dbReference>
<evidence type="ECO:0000313" key="2">
    <source>
        <dbReference type="EMBL" id="GGF79082.1"/>
    </source>
</evidence>
<sequence>METRRPFRLPAHLPQGRIIVAAGLLIGLVLAIPGQTVTTKYVNDIFIFLDGAYRIQTGQVPNVDFRSSLGPLAYYIPAAGHGLGGSLGAAMPVGMALVTFLVALVAAHVIATRMRPALGLPLALYLLLIVAVPMNPGEGVRELSFAMFYNRIGWAALGLLLVMYLQPCLPRRGQMTADALCASLLTLLMLYLKISYGLVCIAFLIFMLTDRRQWPWALGALALTVAAGLSIELAWGGTASHIADLRLASAVSGDFPTFRVLVTEVQRNLPDIAIFGIFAGLLLSKRPGIRDILFLAACAVTGLLLIEQNFQITGILTLGAGAAVAAEASLRAGPAARPGIPLLLLAFLAPAILHFTIALGLHTTLGLARQGKAFSLPNYSDIRLVRLWTDGAYPVFQRYDDSLRDGAAALARLGDPGRVLVLDFVGPFTAGMGLQPPKGDSTWHHWGRTVNADHHLPPDEFFADARIVMDPKSPIEPWTTRGLREVYGAALDERYVLAVETGFWRIYLARDGDLNLSPSGSITTAMHSTTAQP</sequence>
<dbReference type="RefSeq" id="WP_188716815.1">
    <property type="nucleotide sequence ID" value="NZ_BMIV01000022.1"/>
</dbReference>
<gene>
    <name evidence="2" type="ORF">GCM10011402_34650</name>
</gene>
<dbReference type="EMBL" id="BMIV01000022">
    <property type="protein sequence ID" value="GGF79082.1"/>
    <property type="molecule type" value="Genomic_DNA"/>
</dbReference>
<protein>
    <recommendedName>
        <fullName evidence="4">Glycosyltransferase RgtA/B/C/D-like domain-containing protein</fullName>
    </recommendedName>
</protein>
<keyword evidence="1" id="KW-1133">Transmembrane helix</keyword>
<feature type="transmembrane region" description="Helical" evidence="1">
    <location>
        <begin position="89"/>
        <end position="110"/>
    </location>
</feature>